<proteinExistence type="predicted"/>
<dbReference type="EMBL" id="JAKELL010000175">
    <property type="protein sequence ID" value="KAH8979353.1"/>
    <property type="molecule type" value="Genomic_DNA"/>
</dbReference>
<feature type="compositionally biased region" description="Polar residues" evidence="1">
    <location>
        <begin position="304"/>
        <end position="314"/>
    </location>
</feature>
<feature type="region of interest" description="Disordered" evidence="1">
    <location>
        <begin position="291"/>
        <end position="348"/>
    </location>
</feature>
<comment type="caution">
    <text evidence="2">The sequence shown here is derived from an EMBL/GenBank/DDBJ whole genome shotgun (WGS) entry which is preliminary data.</text>
</comment>
<sequence length="441" mass="49325">MSMFFPSTPSTVSSLNREHSTLSMNHFHNTQAAQSLRTPTHGVGTDHSSLATPSRSSSYPMLPPAQPRPQALTSLLNLSEQSRYEQPGYGPTDYQDIDTGLGGHGLGGDPLIITDKDYRSSLHSILKIAPDMAKGHMQLTVYQTGLMYAILKECRAISKACHSDRTIMSDVHTRLEETFMFTPEQKVNIHLVSGELLLDPNQVCYTQMSIDVEIRICERQRDLHFFHIFGNLACQRLRGTMIQRTCSSLQNAYWEMLCDSVIGPNTLTLDDFVINLTNRFPSSLPSQVLLGRKDEIQEDDKKTPSTSRSESTQPDIPDEDISRPSSAMSGTTSQHNGKKRKRAGNSLPHLKGNDFWSMVEKWFASHMQQNRLGTSWTSPGWTKYIEEMLQRDRKRFKPIPILNPFLADFDDVPGGAGDDNGVAQPHTSSAIGSMQAIIRIL</sequence>
<evidence type="ECO:0000313" key="2">
    <source>
        <dbReference type="EMBL" id="KAH8979353.1"/>
    </source>
</evidence>
<protein>
    <submittedName>
        <fullName evidence="2">Uncharacterized protein</fullName>
    </submittedName>
</protein>
<gene>
    <name evidence="2" type="ORF">EDB92DRAFT_1821066</name>
</gene>
<feature type="region of interest" description="Disordered" evidence="1">
    <location>
        <begin position="31"/>
        <end position="69"/>
    </location>
</feature>
<organism evidence="2 3">
    <name type="scientific">Lactarius akahatsu</name>
    <dbReference type="NCBI Taxonomy" id="416441"/>
    <lineage>
        <taxon>Eukaryota</taxon>
        <taxon>Fungi</taxon>
        <taxon>Dikarya</taxon>
        <taxon>Basidiomycota</taxon>
        <taxon>Agaricomycotina</taxon>
        <taxon>Agaricomycetes</taxon>
        <taxon>Russulales</taxon>
        <taxon>Russulaceae</taxon>
        <taxon>Lactarius</taxon>
    </lineage>
</organism>
<feature type="compositionally biased region" description="Polar residues" evidence="1">
    <location>
        <begin position="323"/>
        <end position="335"/>
    </location>
</feature>
<evidence type="ECO:0000256" key="1">
    <source>
        <dbReference type="SAM" id="MobiDB-lite"/>
    </source>
</evidence>
<evidence type="ECO:0000313" key="3">
    <source>
        <dbReference type="Proteomes" id="UP001201163"/>
    </source>
</evidence>
<dbReference type="AlphaFoldDB" id="A0AAD4L704"/>
<reference evidence="2" key="1">
    <citation type="submission" date="2022-01" db="EMBL/GenBank/DDBJ databases">
        <title>Comparative genomics reveals a dynamic genome evolution in the ectomycorrhizal milk-cap (Lactarius) mushrooms.</title>
        <authorList>
            <consortium name="DOE Joint Genome Institute"/>
            <person name="Lebreton A."/>
            <person name="Tang N."/>
            <person name="Kuo A."/>
            <person name="LaButti K."/>
            <person name="Drula E."/>
            <person name="Barry K."/>
            <person name="Clum A."/>
            <person name="Lipzen A."/>
            <person name="Mousain D."/>
            <person name="Ng V."/>
            <person name="Wang R."/>
            <person name="Wang X."/>
            <person name="Dai Y."/>
            <person name="Henrissat B."/>
            <person name="Grigoriev I.V."/>
            <person name="Guerin-Laguette A."/>
            <person name="Yu F."/>
            <person name="Martin F.M."/>
        </authorList>
    </citation>
    <scope>NUCLEOTIDE SEQUENCE</scope>
    <source>
        <strain evidence="2">QP</strain>
    </source>
</reference>
<dbReference type="Proteomes" id="UP001201163">
    <property type="component" value="Unassembled WGS sequence"/>
</dbReference>
<feature type="compositionally biased region" description="Basic and acidic residues" evidence="1">
    <location>
        <begin position="291"/>
        <end position="303"/>
    </location>
</feature>
<accession>A0AAD4L704</accession>
<keyword evidence="3" id="KW-1185">Reference proteome</keyword>
<name>A0AAD4L704_9AGAM</name>
<feature type="compositionally biased region" description="Polar residues" evidence="1">
    <location>
        <begin position="46"/>
        <end position="59"/>
    </location>
</feature>